<feature type="chain" id="PRO_5013255232" evidence="1">
    <location>
        <begin position="19"/>
        <end position="79"/>
    </location>
</feature>
<protein>
    <submittedName>
        <fullName evidence="2">Uncharacterized protein</fullName>
    </submittedName>
</protein>
<evidence type="ECO:0000256" key="1">
    <source>
        <dbReference type="SAM" id="SignalP"/>
    </source>
</evidence>
<evidence type="ECO:0000313" key="2">
    <source>
        <dbReference type="EMBL" id="SBS78134.1"/>
    </source>
</evidence>
<sequence>MLYPLMAAHRACSVSATAADTGSEAGGVTVTPVGEAPADADATAPAVWVTAAVSISSCATATSSTDVMGAHDYAPSQQR</sequence>
<keyword evidence="1" id="KW-0732">Signal</keyword>
<organism evidence="2">
    <name type="scientific">uncultured Mycobacterium sp</name>
    <dbReference type="NCBI Taxonomy" id="171292"/>
    <lineage>
        <taxon>Bacteria</taxon>
        <taxon>Bacillati</taxon>
        <taxon>Actinomycetota</taxon>
        <taxon>Actinomycetes</taxon>
        <taxon>Mycobacteriales</taxon>
        <taxon>Mycobacteriaceae</taxon>
        <taxon>Mycobacterium</taxon>
        <taxon>environmental samples</taxon>
    </lineage>
</organism>
<dbReference type="AlphaFoldDB" id="A0A1Y5PHI9"/>
<accession>A0A1Y5PHI9</accession>
<name>A0A1Y5PHI9_9MYCO</name>
<dbReference type="EMBL" id="FLQS01000047">
    <property type="protein sequence ID" value="SBS78134.1"/>
    <property type="molecule type" value="Genomic_DNA"/>
</dbReference>
<feature type="signal peptide" evidence="1">
    <location>
        <begin position="1"/>
        <end position="18"/>
    </location>
</feature>
<gene>
    <name evidence="2" type="ORF">MHPYR_510018</name>
</gene>
<proteinExistence type="predicted"/>
<reference evidence="2" key="1">
    <citation type="submission" date="2016-03" db="EMBL/GenBank/DDBJ databases">
        <authorList>
            <person name="Ploux O."/>
        </authorList>
    </citation>
    <scope>NUCLEOTIDE SEQUENCE</scope>
    <source>
        <strain evidence="2">UC10</strain>
    </source>
</reference>